<accession>A0A380A9G0</accession>
<dbReference type="EMBL" id="UGYN01000002">
    <property type="protein sequence ID" value="SUI76699.1"/>
    <property type="molecule type" value="Genomic_DNA"/>
</dbReference>
<dbReference type="RefSeq" id="WP_129939620.1">
    <property type="nucleotide sequence ID" value="NZ_CAMKUF010000003.1"/>
</dbReference>
<protein>
    <submittedName>
        <fullName evidence="1">Uncharacterized protein</fullName>
    </submittedName>
</protein>
<sequence>MWKYSRLGFPENLQTVTCSLLTVHPWTYGASQVTESGPYLSPQNAVDYLAGKLRGTGGAQDVVVFLLTSYTLPDFKATLDTMANVFPLPVFMQTARKSAAALQLEATKMQLPGVIGGGLPASVPLSVGTCRTAINAQRLTNAAAQASQGASLEGIETALVSLAAMSQQASQAAADALAALQGKSVQVWTYQAHGEPSNIAADIINGVPIPDAIYTMGALFAGDLAGLKGMIT</sequence>
<proteinExistence type="predicted"/>
<dbReference type="Proteomes" id="UP000255529">
    <property type="component" value="Unassembled WGS sequence"/>
</dbReference>
<name>A0A380A9G0_9GAMM</name>
<gene>
    <name evidence="1" type="ORF">NCTC11544_03863</name>
</gene>
<dbReference type="AlphaFoldDB" id="A0A380A9G0"/>
<reference evidence="1 2" key="1">
    <citation type="submission" date="2018-06" db="EMBL/GenBank/DDBJ databases">
        <authorList>
            <consortium name="Pathogen Informatics"/>
            <person name="Doyle S."/>
        </authorList>
    </citation>
    <scope>NUCLEOTIDE SEQUENCE [LARGE SCALE GENOMIC DNA]</scope>
    <source>
        <strain evidence="1 2">NCTC11544</strain>
    </source>
</reference>
<evidence type="ECO:0000313" key="1">
    <source>
        <dbReference type="EMBL" id="SUI76699.1"/>
    </source>
</evidence>
<organism evidence="1 2">
    <name type="scientific">Serratia quinivorans</name>
    <dbReference type="NCBI Taxonomy" id="137545"/>
    <lineage>
        <taxon>Bacteria</taxon>
        <taxon>Pseudomonadati</taxon>
        <taxon>Pseudomonadota</taxon>
        <taxon>Gammaproteobacteria</taxon>
        <taxon>Enterobacterales</taxon>
        <taxon>Yersiniaceae</taxon>
        <taxon>Serratia</taxon>
    </lineage>
</organism>
<evidence type="ECO:0000313" key="2">
    <source>
        <dbReference type="Proteomes" id="UP000255529"/>
    </source>
</evidence>